<dbReference type="PRINTS" id="PR00035">
    <property type="entry name" value="HTHGNTR"/>
</dbReference>
<reference evidence="6 7" key="1">
    <citation type="submission" date="2018-11" db="EMBL/GenBank/DDBJ databases">
        <title>The Potential of Streptomyces as Biocontrol Agents against the Tomato grey mould, Botrytis cinerea (Gray mold) Frontiers in Microbiology.</title>
        <authorList>
            <person name="Li D."/>
        </authorList>
    </citation>
    <scope>NUCLEOTIDE SEQUENCE [LARGE SCALE GENOMIC DNA]</scope>
    <source>
        <strain evidence="6 7">NEAU-LD23</strain>
    </source>
</reference>
<keyword evidence="2" id="KW-0238">DNA-binding</keyword>
<organism evidence="6 7">
    <name type="scientific">Streptomyces botrytidirepellens</name>
    <dbReference type="NCBI Taxonomy" id="2486417"/>
    <lineage>
        <taxon>Bacteria</taxon>
        <taxon>Bacillati</taxon>
        <taxon>Actinomycetota</taxon>
        <taxon>Actinomycetes</taxon>
        <taxon>Kitasatosporales</taxon>
        <taxon>Streptomycetaceae</taxon>
        <taxon>Streptomyces</taxon>
    </lineage>
</organism>
<dbReference type="Pfam" id="PF00392">
    <property type="entry name" value="GntR"/>
    <property type="match status" value="1"/>
</dbReference>
<dbReference type="PANTHER" id="PTHR43537">
    <property type="entry name" value="TRANSCRIPTIONAL REGULATOR, GNTR FAMILY"/>
    <property type="match status" value="1"/>
</dbReference>
<dbReference type="CDD" id="cd07377">
    <property type="entry name" value="WHTH_GntR"/>
    <property type="match status" value="1"/>
</dbReference>
<dbReference type="SUPFAM" id="SSF46785">
    <property type="entry name" value="Winged helix' DNA-binding domain"/>
    <property type="match status" value="1"/>
</dbReference>
<dbReference type="SMART" id="SM00345">
    <property type="entry name" value="HTH_GNTR"/>
    <property type="match status" value="1"/>
</dbReference>
<keyword evidence="7" id="KW-1185">Reference proteome</keyword>
<dbReference type="GO" id="GO:0003677">
    <property type="term" value="F:DNA binding"/>
    <property type="evidence" value="ECO:0007669"/>
    <property type="project" value="UniProtKB-KW"/>
</dbReference>
<evidence type="ECO:0000256" key="3">
    <source>
        <dbReference type="ARBA" id="ARBA00023163"/>
    </source>
</evidence>
<dbReference type="InterPro" id="IPR008920">
    <property type="entry name" value="TF_FadR/GntR_C"/>
</dbReference>
<keyword evidence="1" id="KW-0805">Transcription regulation</keyword>
<feature type="region of interest" description="Disordered" evidence="4">
    <location>
        <begin position="1"/>
        <end position="20"/>
    </location>
</feature>
<comment type="caution">
    <text evidence="6">The sequence shown here is derived from an EMBL/GenBank/DDBJ whole genome shotgun (WGS) entry which is preliminary data.</text>
</comment>
<dbReference type="InterPro" id="IPR036390">
    <property type="entry name" value="WH_DNA-bd_sf"/>
</dbReference>
<protein>
    <submittedName>
        <fullName evidence="6">GntR family transcriptional regulator</fullName>
    </submittedName>
</protein>
<feature type="domain" description="HTH gntR-type" evidence="5">
    <location>
        <begin position="24"/>
        <end position="91"/>
    </location>
</feature>
<dbReference type="Proteomes" id="UP000275401">
    <property type="component" value="Unassembled WGS sequence"/>
</dbReference>
<evidence type="ECO:0000313" key="7">
    <source>
        <dbReference type="Proteomes" id="UP000275401"/>
    </source>
</evidence>
<dbReference type="InterPro" id="IPR036388">
    <property type="entry name" value="WH-like_DNA-bd_sf"/>
</dbReference>
<dbReference type="SUPFAM" id="SSF48008">
    <property type="entry name" value="GntR ligand-binding domain-like"/>
    <property type="match status" value="1"/>
</dbReference>
<dbReference type="PANTHER" id="PTHR43537:SF45">
    <property type="entry name" value="GNTR FAMILY REGULATORY PROTEIN"/>
    <property type="match status" value="1"/>
</dbReference>
<dbReference type="Gene3D" id="1.10.10.10">
    <property type="entry name" value="Winged helix-like DNA-binding domain superfamily/Winged helix DNA-binding domain"/>
    <property type="match status" value="1"/>
</dbReference>
<sequence>MIARAVEEDPTVSGQALSSLPRSTTLRERALVALRTAITTGLYRPGDHLGEVEIAEHLSVSRGTVREALRHLQQEGLVTAGARGMLRVSQLTPTETRELFQVREALEGLAIAQIIASPRRKDAAEALRKALKKLQDAFESGADLATRVEADLGFHLLLCELSGNSMLLKTWRQLEGPMRVVIMSAAGERRDVAMAATAHEPIADAIARGDAAAAQEILHAHMALAIEQMGIEREDARDTA</sequence>
<dbReference type="PROSITE" id="PS50949">
    <property type="entry name" value="HTH_GNTR"/>
    <property type="match status" value="1"/>
</dbReference>
<proteinExistence type="predicted"/>
<gene>
    <name evidence="6" type="ORF">EEJ42_49015</name>
</gene>
<dbReference type="AlphaFoldDB" id="A0A3M8SAQ6"/>
<accession>A0A3M8SAQ6</accession>
<dbReference type="SMART" id="SM00895">
    <property type="entry name" value="FCD"/>
    <property type="match status" value="1"/>
</dbReference>
<dbReference type="EMBL" id="RIBZ01000881">
    <property type="protein sequence ID" value="RNF78247.1"/>
    <property type="molecule type" value="Genomic_DNA"/>
</dbReference>
<dbReference type="InterPro" id="IPR011711">
    <property type="entry name" value="GntR_C"/>
</dbReference>
<evidence type="ECO:0000313" key="6">
    <source>
        <dbReference type="EMBL" id="RNF78247.1"/>
    </source>
</evidence>
<dbReference type="Gene3D" id="1.20.120.530">
    <property type="entry name" value="GntR ligand-binding domain-like"/>
    <property type="match status" value="1"/>
</dbReference>
<evidence type="ECO:0000256" key="1">
    <source>
        <dbReference type="ARBA" id="ARBA00023015"/>
    </source>
</evidence>
<dbReference type="InterPro" id="IPR000524">
    <property type="entry name" value="Tscrpt_reg_HTH_GntR"/>
</dbReference>
<keyword evidence="3" id="KW-0804">Transcription</keyword>
<dbReference type="Pfam" id="PF07729">
    <property type="entry name" value="FCD"/>
    <property type="match status" value="1"/>
</dbReference>
<evidence type="ECO:0000256" key="4">
    <source>
        <dbReference type="SAM" id="MobiDB-lite"/>
    </source>
</evidence>
<dbReference type="GO" id="GO:0003700">
    <property type="term" value="F:DNA-binding transcription factor activity"/>
    <property type="evidence" value="ECO:0007669"/>
    <property type="project" value="InterPro"/>
</dbReference>
<evidence type="ECO:0000259" key="5">
    <source>
        <dbReference type="PROSITE" id="PS50949"/>
    </source>
</evidence>
<name>A0A3M8SAQ6_9ACTN</name>
<evidence type="ECO:0000256" key="2">
    <source>
        <dbReference type="ARBA" id="ARBA00023125"/>
    </source>
</evidence>